<dbReference type="PRINTS" id="PR00080">
    <property type="entry name" value="SDRFAMILY"/>
</dbReference>
<dbReference type="RefSeq" id="WP_234862531.1">
    <property type="nucleotide sequence ID" value="NZ_JAKEVZ010000014.1"/>
</dbReference>
<dbReference type="InterPro" id="IPR036291">
    <property type="entry name" value="NAD(P)-bd_dom_sf"/>
</dbReference>
<dbReference type="InterPro" id="IPR020904">
    <property type="entry name" value="Sc_DH/Rdtase_CS"/>
</dbReference>
<dbReference type="PANTHER" id="PTHR42901:SF1">
    <property type="entry name" value="ALCOHOL DEHYDROGENASE"/>
    <property type="match status" value="1"/>
</dbReference>
<sequence>MRHFALITGSSDGLGKAFAIECAQRQMDLLLVSLPDTGLPELCKFLKDNFEVRVEYFEIDLTVESNCEKLVNHVLTKSYPISFLINNAGMGGYAHFPQEDYATFDRMIQLNIKALTIITHGILPILLKQQLSFILNVSSMIVHFAGPYKQIYGATKSYVHYFTKSLALELGNTNTKVSVLCPSGVNSNIKIFRMHNSCNFFQTISLLYPEQVADYAIIQTLKGKTEIIPGKVVRIIFTFSKLLPAQIKKWMTKMTTQRMLKSYEGLKLKSS</sequence>
<proteinExistence type="inferred from homology"/>
<evidence type="ECO:0000256" key="2">
    <source>
        <dbReference type="ARBA" id="ARBA00023002"/>
    </source>
</evidence>
<dbReference type="Gene3D" id="3.40.50.720">
    <property type="entry name" value="NAD(P)-binding Rossmann-like Domain"/>
    <property type="match status" value="1"/>
</dbReference>
<gene>
    <name evidence="4" type="ORF">L0U89_16545</name>
</gene>
<organism evidence="4 5">
    <name type="scientific">Mariniradius sediminis</name>
    <dbReference type="NCBI Taxonomy" id="2909237"/>
    <lineage>
        <taxon>Bacteria</taxon>
        <taxon>Pseudomonadati</taxon>
        <taxon>Bacteroidota</taxon>
        <taxon>Cytophagia</taxon>
        <taxon>Cytophagales</taxon>
        <taxon>Cyclobacteriaceae</taxon>
        <taxon>Mariniradius</taxon>
    </lineage>
</organism>
<dbReference type="CDD" id="cd05233">
    <property type="entry name" value="SDR_c"/>
    <property type="match status" value="1"/>
</dbReference>
<reference evidence="4 5" key="1">
    <citation type="submission" date="2022-01" db="EMBL/GenBank/DDBJ databases">
        <title>Mariniradius saccharolyticus sp. nov., isolated from sediment of a river.</title>
        <authorList>
            <person name="Liu H."/>
        </authorList>
    </citation>
    <scope>NUCLEOTIDE SEQUENCE [LARGE SCALE GENOMIC DNA]</scope>
    <source>
        <strain evidence="4 5">RY-2</strain>
    </source>
</reference>
<evidence type="ECO:0000313" key="5">
    <source>
        <dbReference type="Proteomes" id="UP001201449"/>
    </source>
</evidence>
<dbReference type="InterPro" id="IPR002347">
    <property type="entry name" value="SDR_fam"/>
</dbReference>
<dbReference type="Proteomes" id="UP001201449">
    <property type="component" value="Unassembled WGS sequence"/>
</dbReference>
<evidence type="ECO:0000256" key="1">
    <source>
        <dbReference type="ARBA" id="ARBA00006484"/>
    </source>
</evidence>
<keyword evidence="5" id="KW-1185">Reference proteome</keyword>
<dbReference type="PANTHER" id="PTHR42901">
    <property type="entry name" value="ALCOHOL DEHYDROGENASE"/>
    <property type="match status" value="1"/>
</dbReference>
<accession>A0ABS9BY97</accession>
<dbReference type="EMBL" id="JAKEVZ010000014">
    <property type="protein sequence ID" value="MCF1752669.1"/>
    <property type="molecule type" value="Genomic_DNA"/>
</dbReference>
<dbReference type="Pfam" id="PF00106">
    <property type="entry name" value="adh_short"/>
    <property type="match status" value="1"/>
</dbReference>
<dbReference type="PROSITE" id="PS00061">
    <property type="entry name" value="ADH_SHORT"/>
    <property type="match status" value="1"/>
</dbReference>
<protein>
    <submittedName>
        <fullName evidence="4">SDR family NAD(P)-dependent oxidoreductase</fullName>
    </submittedName>
</protein>
<dbReference type="PRINTS" id="PR00081">
    <property type="entry name" value="GDHRDH"/>
</dbReference>
<dbReference type="PIRSF" id="PIRSF000126">
    <property type="entry name" value="11-beta-HSD1"/>
    <property type="match status" value="1"/>
</dbReference>
<comment type="similarity">
    <text evidence="1 3">Belongs to the short-chain dehydrogenases/reductases (SDR) family.</text>
</comment>
<keyword evidence="2" id="KW-0560">Oxidoreductase</keyword>
<evidence type="ECO:0000313" key="4">
    <source>
        <dbReference type="EMBL" id="MCF1752669.1"/>
    </source>
</evidence>
<comment type="caution">
    <text evidence="4">The sequence shown here is derived from an EMBL/GenBank/DDBJ whole genome shotgun (WGS) entry which is preliminary data.</text>
</comment>
<dbReference type="SUPFAM" id="SSF51735">
    <property type="entry name" value="NAD(P)-binding Rossmann-fold domains"/>
    <property type="match status" value="1"/>
</dbReference>
<evidence type="ECO:0000256" key="3">
    <source>
        <dbReference type="RuleBase" id="RU000363"/>
    </source>
</evidence>
<name>A0ABS9BY97_9BACT</name>